<dbReference type="RefSeq" id="WP_015615904.1">
    <property type="nucleotide sequence ID" value="NC_021182.1"/>
</dbReference>
<evidence type="ECO:0000313" key="1">
    <source>
        <dbReference type="EMBL" id="AGK97610.1"/>
    </source>
</evidence>
<protein>
    <submittedName>
        <fullName evidence="1">Uncharacterized protein</fullName>
    </submittedName>
</protein>
<gene>
    <name evidence="1" type="ORF">Clopa_2771</name>
</gene>
<sequence length="47" mass="5280">MVFIGVAVILGLIQIGEYAENSIERMKYLKVAMLFLVIGLSLAKYFN</sequence>
<dbReference type="Proteomes" id="UP000013523">
    <property type="component" value="Chromosome"/>
</dbReference>
<accession>R4KDB2</accession>
<organism evidence="1 2">
    <name type="scientific">Clostridium pasteurianum BC1</name>
    <dbReference type="NCBI Taxonomy" id="86416"/>
    <lineage>
        <taxon>Bacteria</taxon>
        <taxon>Bacillati</taxon>
        <taxon>Bacillota</taxon>
        <taxon>Clostridia</taxon>
        <taxon>Eubacteriales</taxon>
        <taxon>Clostridiaceae</taxon>
        <taxon>Clostridium</taxon>
    </lineage>
</organism>
<dbReference type="AlphaFoldDB" id="R4KDB2"/>
<evidence type="ECO:0000313" key="2">
    <source>
        <dbReference type="Proteomes" id="UP000013523"/>
    </source>
</evidence>
<dbReference type="PATRIC" id="fig|86416.3.peg.2758"/>
<dbReference type="KEGG" id="cpas:Clopa_2771"/>
<dbReference type="HOGENOM" id="CLU_3166529_0_0_9"/>
<proteinExistence type="predicted"/>
<reference evidence="1 2" key="1">
    <citation type="submission" date="2012-01" db="EMBL/GenBank/DDBJ databases">
        <title>Complete sequence of chromosome of Clostridium pasteurianum BC1.</title>
        <authorList>
            <consortium name="US DOE Joint Genome Institute"/>
            <person name="Lucas S."/>
            <person name="Han J."/>
            <person name="Lapidus A."/>
            <person name="Cheng J.-F."/>
            <person name="Goodwin L."/>
            <person name="Pitluck S."/>
            <person name="Peters L."/>
            <person name="Mikhailova N."/>
            <person name="Teshima H."/>
            <person name="Detter J.C."/>
            <person name="Han C."/>
            <person name="Tapia R."/>
            <person name="Land M."/>
            <person name="Hauser L."/>
            <person name="Kyrpides N."/>
            <person name="Ivanova N."/>
            <person name="Pagani I."/>
            <person name="Dunn J."/>
            <person name="Taghavi S."/>
            <person name="Francis A."/>
            <person name="van der Lelie D."/>
            <person name="Woyke T."/>
        </authorList>
    </citation>
    <scope>NUCLEOTIDE SEQUENCE [LARGE SCALE GENOMIC DNA]</scope>
    <source>
        <strain evidence="1 2">BC1</strain>
    </source>
</reference>
<dbReference type="EMBL" id="CP003261">
    <property type="protein sequence ID" value="AGK97610.1"/>
    <property type="molecule type" value="Genomic_DNA"/>
</dbReference>
<name>R4KDB2_CLOPA</name>
<keyword evidence="2" id="KW-1185">Reference proteome</keyword>